<organism evidence="1">
    <name type="scientific">Fagus sylvatica</name>
    <name type="common">Beechnut</name>
    <dbReference type="NCBI Taxonomy" id="28930"/>
    <lineage>
        <taxon>Eukaryota</taxon>
        <taxon>Viridiplantae</taxon>
        <taxon>Streptophyta</taxon>
        <taxon>Embryophyta</taxon>
        <taxon>Tracheophyta</taxon>
        <taxon>Spermatophyta</taxon>
        <taxon>Magnoliopsida</taxon>
        <taxon>eudicotyledons</taxon>
        <taxon>Gunneridae</taxon>
        <taxon>Pentapetalae</taxon>
        <taxon>rosids</taxon>
        <taxon>fabids</taxon>
        <taxon>Fagales</taxon>
        <taxon>Fagaceae</taxon>
        <taxon>Fagus</taxon>
    </lineage>
</organism>
<reference evidence="1" key="1">
    <citation type="submission" date="2018-02" db="EMBL/GenBank/DDBJ databases">
        <authorList>
            <person name="Cohen D.B."/>
            <person name="Kent A.D."/>
        </authorList>
    </citation>
    <scope>NUCLEOTIDE SEQUENCE</scope>
</reference>
<dbReference type="AlphaFoldDB" id="A0A2N9GKN1"/>
<dbReference type="EMBL" id="OIVN01002046">
    <property type="protein sequence ID" value="SPD00095.1"/>
    <property type="molecule type" value="Genomic_DNA"/>
</dbReference>
<accession>A0A2N9GKN1</accession>
<name>A0A2N9GKN1_FAGSY</name>
<evidence type="ECO:0000313" key="1">
    <source>
        <dbReference type="EMBL" id="SPD00095.1"/>
    </source>
</evidence>
<proteinExistence type="predicted"/>
<protein>
    <submittedName>
        <fullName evidence="1">Uncharacterized protein</fullName>
    </submittedName>
</protein>
<gene>
    <name evidence="1" type="ORF">FSB_LOCUS27977</name>
</gene>
<sequence>MATTVNAQFATRKLNEGKNFVEVLDNLGGGAVVVMTDEDDYSLSLRKPDLLVLPWKIEY</sequence>